<evidence type="ECO:0000313" key="9">
    <source>
        <dbReference type="EMBL" id="MDC7689802.1"/>
    </source>
</evidence>
<organism evidence="9 10">
    <name type="scientific">Vogesella indigofera</name>
    <name type="common">Pseudomonas indigofera</name>
    <dbReference type="NCBI Taxonomy" id="45465"/>
    <lineage>
        <taxon>Bacteria</taxon>
        <taxon>Pseudomonadati</taxon>
        <taxon>Pseudomonadota</taxon>
        <taxon>Betaproteobacteria</taxon>
        <taxon>Neisseriales</taxon>
        <taxon>Chromobacteriaceae</taxon>
        <taxon>Vogesella</taxon>
    </lineage>
</organism>
<keyword evidence="4" id="KW-1134">Transmembrane beta strand</keyword>
<gene>
    <name evidence="9" type="ORF">PQU93_03285</name>
</gene>
<feature type="coiled-coil region" evidence="8">
    <location>
        <begin position="185"/>
        <end position="212"/>
    </location>
</feature>
<dbReference type="RefSeq" id="WP_272802316.1">
    <property type="nucleotide sequence ID" value="NZ_JAQQKY010000001.1"/>
</dbReference>
<evidence type="ECO:0000256" key="7">
    <source>
        <dbReference type="ARBA" id="ARBA00023237"/>
    </source>
</evidence>
<accession>A0ABT5I1A3</accession>
<evidence type="ECO:0000256" key="1">
    <source>
        <dbReference type="ARBA" id="ARBA00004442"/>
    </source>
</evidence>
<evidence type="ECO:0000256" key="5">
    <source>
        <dbReference type="ARBA" id="ARBA00022692"/>
    </source>
</evidence>
<evidence type="ECO:0000313" key="10">
    <source>
        <dbReference type="Proteomes" id="UP001221566"/>
    </source>
</evidence>
<keyword evidence="8" id="KW-0175">Coiled coil</keyword>
<dbReference type="InterPro" id="IPR003423">
    <property type="entry name" value="OMP_efflux"/>
</dbReference>
<evidence type="ECO:0000256" key="3">
    <source>
        <dbReference type="ARBA" id="ARBA00022448"/>
    </source>
</evidence>
<evidence type="ECO:0000256" key="4">
    <source>
        <dbReference type="ARBA" id="ARBA00022452"/>
    </source>
</evidence>
<dbReference type="Proteomes" id="UP001221566">
    <property type="component" value="Unassembled WGS sequence"/>
</dbReference>
<keyword evidence="7" id="KW-0998">Cell outer membrane</keyword>
<comment type="caution">
    <text evidence="9">The sequence shown here is derived from an EMBL/GenBank/DDBJ whole genome shotgun (WGS) entry which is preliminary data.</text>
</comment>
<dbReference type="InterPro" id="IPR051906">
    <property type="entry name" value="TolC-like"/>
</dbReference>
<evidence type="ECO:0000256" key="6">
    <source>
        <dbReference type="ARBA" id="ARBA00023136"/>
    </source>
</evidence>
<evidence type="ECO:0000256" key="2">
    <source>
        <dbReference type="ARBA" id="ARBA00007613"/>
    </source>
</evidence>
<comment type="subcellular location">
    <subcellularLocation>
        <location evidence="1">Cell outer membrane</location>
    </subcellularLocation>
</comment>
<protein>
    <submittedName>
        <fullName evidence="9">TolC family protein</fullName>
    </submittedName>
</protein>
<dbReference type="PANTHER" id="PTHR30026">
    <property type="entry name" value="OUTER MEMBRANE PROTEIN TOLC"/>
    <property type="match status" value="1"/>
</dbReference>
<comment type="similarity">
    <text evidence="2">Belongs to the outer membrane factor (OMF) (TC 1.B.17) family.</text>
</comment>
<dbReference type="EMBL" id="JAQQKY010000001">
    <property type="protein sequence ID" value="MDC7689802.1"/>
    <property type="molecule type" value="Genomic_DNA"/>
</dbReference>
<keyword evidence="10" id="KW-1185">Reference proteome</keyword>
<evidence type="ECO:0000256" key="8">
    <source>
        <dbReference type="SAM" id="Coils"/>
    </source>
</evidence>
<keyword evidence="6" id="KW-0472">Membrane</keyword>
<reference evidence="9 10" key="1">
    <citation type="submission" date="2023-01" db="EMBL/GenBank/DDBJ databases">
        <title>Novel species of the genus Vogesella isolated from rivers.</title>
        <authorList>
            <person name="Lu H."/>
        </authorList>
    </citation>
    <scope>NUCLEOTIDE SEQUENCE [LARGE SCALE GENOMIC DNA]</scope>
    <source>
        <strain evidence="9 10">SH7W</strain>
    </source>
</reference>
<dbReference type="SUPFAM" id="SSF56954">
    <property type="entry name" value="Outer membrane efflux proteins (OEP)"/>
    <property type="match status" value="1"/>
</dbReference>
<proteinExistence type="inferred from homology"/>
<keyword evidence="5" id="KW-0812">Transmembrane</keyword>
<name>A0ABT5I1A3_VOGIN</name>
<keyword evidence="3" id="KW-0813">Transport</keyword>
<dbReference type="Pfam" id="PF02321">
    <property type="entry name" value="OEP"/>
    <property type="match status" value="2"/>
</dbReference>
<dbReference type="Gene3D" id="1.20.1600.10">
    <property type="entry name" value="Outer membrane efflux proteins (OEP)"/>
    <property type="match status" value="1"/>
</dbReference>
<sequence>MSSTIDTRRGWASACVFRGLLCGLLLPLGSALAMDGVVPAMRATAAANPQVASKQAELRSLGFRVDEAKAARLPSLSVEARTLDESTSRGLLRLQQPLWAFGRIDGAIDLAAEKEKVGQLELLDLRRRLIEEAASVYANLNGTRRRLAVAEGSIAELDSLYQMIHRRQTGGVAADADVRLAASRLTQARLTRQQLLSQIEKLQYDLAALSRQPIQGIQPVAEDLLELPSPARLIDMLDIRHSGLLVRQGRLEVIRAEVSLRKSELMPTVSARADRDIAPRSTATTVHLRYGIVFEGRLEGGGLVGMRRIEAETARIQGAQEDVEAMRVESRQRLDRLISERNLQRDMLASQEGVVDSVRATLASFVRQYDAGRKGWVDVLNTQRELSDAQQQLESARAAWVDASLRIAVMLGLLDETVGVAP</sequence>
<dbReference type="PANTHER" id="PTHR30026:SF22">
    <property type="entry name" value="OUTER MEMBRANE EFFLUX PROTEIN"/>
    <property type="match status" value="1"/>
</dbReference>